<accession>A0ABU2D075</accession>
<keyword evidence="3" id="KW-1185">Reference proteome</keyword>
<reference evidence="3" key="1">
    <citation type="submission" date="2023-07" db="EMBL/GenBank/DDBJ databases">
        <title>Whole-genome sequencing of a new Methanosarcina sp. Z-7115.</title>
        <authorList>
            <person name="Zhilina T.N."/>
            <person name="Merkel A.Y."/>
        </authorList>
    </citation>
    <scope>NUCLEOTIDE SEQUENCE [LARGE SCALE GENOMIC DNA]</scope>
    <source>
        <strain evidence="3">Z-7115</strain>
    </source>
</reference>
<dbReference type="RefSeq" id="WP_310575395.1">
    <property type="nucleotide sequence ID" value="NZ_JAVKPK010000018.1"/>
</dbReference>
<protein>
    <submittedName>
        <fullName evidence="2">Uncharacterized protein</fullName>
    </submittedName>
</protein>
<evidence type="ECO:0000256" key="1">
    <source>
        <dbReference type="SAM" id="MobiDB-lite"/>
    </source>
</evidence>
<sequence length="55" mass="5996">MFATANVNSFSQPSLESGKEGETNPNLLVRGTFGREIINCLNKPKASIKTVDKNQ</sequence>
<name>A0ABU2D075_9EURY</name>
<feature type="compositionally biased region" description="Polar residues" evidence="1">
    <location>
        <begin position="1"/>
        <end position="15"/>
    </location>
</feature>
<organism evidence="2 3">
    <name type="scientific">Methanosarcina baikalica</name>
    <dbReference type="NCBI Taxonomy" id="3073890"/>
    <lineage>
        <taxon>Archaea</taxon>
        <taxon>Methanobacteriati</taxon>
        <taxon>Methanobacteriota</taxon>
        <taxon>Stenosarchaea group</taxon>
        <taxon>Methanomicrobia</taxon>
        <taxon>Methanosarcinales</taxon>
        <taxon>Methanosarcinaceae</taxon>
        <taxon>Methanosarcina</taxon>
    </lineage>
</organism>
<dbReference type="Proteomes" id="UP001246244">
    <property type="component" value="Unassembled WGS sequence"/>
</dbReference>
<proteinExistence type="predicted"/>
<feature type="region of interest" description="Disordered" evidence="1">
    <location>
        <begin position="1"/>
        <end position="27"/>
    </location>
</feature>
<evidence type="ECO:0000313" key="2">
    <source>
        <dbReference type="EMBL" id="MDR7665369.1"/>
    </source>
</evidence>
<dbReference type="EMBL" id="JAVKPK010000018">
    <property type="protein sequence ID" value="MDR7665369.1"/>
    <property type="molecule type" value="Genomic_DNA"/>
</dbReference>
<evidence type="ECO:0000313" key="3">
    <source>
        <dbReference type="Proteomes" id="UP001246244"/>
    </source>
</evidence>
<comment type="caution">
    <text evidence="2">The sequence shown here is derived from an EMBL/GenBank/DDBJ whole genome shotgun (WGS) entry which is preliminary data.</text>
</comment>
<gene>
    <name evidence="2" type="ORF">RG963_06135</name>
</gene>